<sequence length="631" mass="73220">MDSISHPFEGKSAFDEIPIEIWHIICKHLEPAQKFNLSLVNRHMNSLISNDELWFEDVRSLWYIFDNSSKFSPLADWTCPSSGFYKEYARRQRQDAYIESRIERAISSGNFGDFPKEILHLGEICVPVLVRMQDHYGPSFAVEKKEGDHTRFCYPAESKRRHLERRLQSLTKIYVASQTLSMVRFRRVGGLVFEAFEKESSQWAGNITVEDMMMEICHLDPNYYELFAIRKRVLRLTVDKVKAHEESHADDTVSTASRVRLVHMILRDVIRSQCANVEGFGVPLDLVIDDHMLLRYYSGDVEGTPYCQLAAISEVCCELGMKTTFVGQSLFVRDQGSSLCSVLLTLQQLEIHEVRLEQDTPQNSSSQELSLPLTQEVTREFLHQFLERNTNNAREPGGNYDYFAEDHYLSIPPSPMPWRAQQRNVCANYHNNEKDMFPLIALYMYVSHEKKMVDREETKDLLSAVSSRSERLYPHHLQTMLSIIKDYSDLKDLSDDAKELGLTNDASLSFPFYFESFSSYTSLANYKFASGTIVLYKERELCVYLARAVDRTNSPHRLEDVLFCYSLYGELLEVRETSLSPANNISDDSIRKFAEFDEIGAYFEKFDWDKRVFVPNLIFQKFIGDRLVEMR</sequence>
<dbReference type="EMBL" id="HG793131">
    <property type="protein sequence ID" value="CDK29872.1"/>
    <property type="molecule type" value="Genomic_DNA"/>
</dbReference>
<dbReference type="InterPro" id="IPR036047">
    <property type="entry name" value="F-box-like_dom_sf"/>
</dbReference>
<evidence type="ECO:0000313" key="3">
    <source>
        <dbReference type="Proteomes" id="UP000019384"/>
    </source>
</evidence>
<dbReference type="Proteomes" id="UP000019384">
    <property type="component" value="Unassembled WGS sequence"/>
</dbReference>
<dbReference type="InterPro" id="IPR001810">
    <property type="entry name" value="F-box_dom"/>
</dbReference>
<protein>
    <recommendedName>
        <fullName evidence="1">F-box domain-containing protein</fullName>
    </recommendedName>
</protein>
<dbReference type="GeneID" id="34523242"/>
<organism evidence="2 3">
    <name type="scientific">Kuraishia capsulata CBS 1993</name>
    <dbReference type="NCBI Taxonomy" id="1382522"/>
    <lineage>
        <taxon>Eukaryota</taxon>
        <taxon>Fungi</taxon>
        <taxon>Dikarya</taxon>
        <taxon>Ascomycota</taxon>
        <taxon>Saccharomycotina</taxon>
        <taxon>Pichiomycetes</taxon>
        <taxon>Pichiales</taxon>
        <taxon>Pichiaceae</taxon>
        <taxon>Kuraishia</taxon>
    </lineage>
</organism>
<keyword evidence="3" id="KW-1185">Reference proteome</keyword>
<dbReference type="HOGENOM" id="CLU_476577_0_0_1"/>
<dbReference type="Pfam" id="PF00646">
    <property type="entry name" value="F-box"/>
    <property type="match status" value="1"/>
</dbReference>
<gene>
    <name evidence="2" type="ORF">KUCA_T00005866001</name>
</gene>
<reference evidence="2" key="2">
    <citation type="submission" date="2014-02" db="EMBL/GenBank/DDBJ databases">
        <title>Complete DNA sequence of /Kuraishia capsulata/ illustrates novel genomic features among budding yeasts (/Saccharomycotina/).</title>
        <authorList>
            <person name="Morales L."/>
            <person name="Noel B."/>
            <person name="Porcel B."/>
            <person name="Marcet-Houben M."/>
            <person name="Hullo M-F."/>
            <person name="Sacerdot C."/>
            <person name="Tekaia F."/>
            <person name="Leh-Louis V."/>
            <person name="Despons L."/>
            <person name="Khanna V."/>
            <person name="Aury J-M."/>
            <person name="Barbe V."/>
            <person name="Couloux A."/>
            <person name="Labadie K."/>
            <person name="Pelletier E."/>
            <person name="Souciet J-L."/>
            <person name="Boekhout T."/>
            <person name="Gabaldon T."/>
            <person name="Wincker P."/>
            <person name="Dujon B."/>
        </authorList>
    </citation>
    <scope>NUCLEOTIDE SEQUENCE</scope>
    <source>
        <strain evidence="2">CBS 1993</strain>
    </source>
</reference>
<dbReference type="AlphaFoldDB" id="W6MVB7"/>
<evidence type="ECO:0000313" key="2">
    <source>
        <dbReference type="EMBL" id="CDK29872.1"/>
    </source>
</evidence>
<dbReference type="RefSeq" id="XP_022461854.1">
    <property type="nucleotide sequence ID" value="XM_022603340.1"/>
</dbReference>
<accession>W6MVB7</accession>
<reference evidence="2" key="1">
    <citation type="submission" date="2013-12" db="EMBL/GenBank/DDBJ databases">
        <authorList>
            <person name="Genoscope - CEA"/>
        </authorList>
    </citation>
    <scope>NUCLEOTIDE SEQUENCE</scope>
    <source>
        <strain evidence="2">CBS 1993</strain>
    </source>
</reference>
<dbReference type="PROSITE" id="PS50181">
    <property type="entry name" value="FBOX"/>
    <property type="match status" value="1"/>
</dbReference>
<feature type="domain" description="F-box" evidence="1">
    <location>
        <begin position="11"/>
        <end position="57"/>
    </location>
</feature>
<evidence type="ECO:0000259" key="1">
    <source>
        <dbReference type="PROSITE" id="PS50181"/>
    </source>
</evidence>
<dbReference type="STRING" id="1382522.W6MVB7"/>
<name>W6MVB7_9ASCO</name>
<proteinExistence type="predicted"/>
<dbReference type="OrthoDB" id="3987417at2759"/>
<dbReference type="CDD" id="cd22143">
    <property type="entry name" value="F-box_ScMDM30-like"/>
    <property type="match status" value="1"/>
</dbReference>
<dbReference type="SUPFAM" id="SSF81383">
    <property type="entry name" value="F-box domain"/>
    <property type="match status" value="1"/>
</dbReference>
<dbReference type="SMART" id="SM00256">
    <property type="entry name" value="FBOX"/>
    <property type="match status" value="1"/>
</dbReference>